<comment type="subcellular location">
    <subcellularLocation>
        <location evidence="2">Cytoplasm</location>
    </subcellularLocation>
</comment>
<dbReference type="Gene3D" id="3.50.80.10">
    <property type="entry name" value="D-tyrosyl-tRNA(Tyr) deacylase"/>
    <property type="match status" value="1"/>
</dbReference>
<dbReference type="GO" id="GO:0043908">
    <property type="term" value="F:Ser(Gly)-tRNA(Ala) hydrolase activity"/>
    <property type="evidence" value="ECO:0007669"/>
    <property type="project" value="UniProtKB-UniRule"/>
</dbReference>
<dbReference type="EMBL" id="CP098400">
    <property type="protein sequence ID" value="URW79809.1"/>
    <property type="molecule type" value="Genomic_DNA"/>
</dbReference>
<dbReference type="InterPro" id="IPR003732">
    <property type="entry name" value="Daa-tRNA_deacyls_DTD"/>
</dbReference>
<dbReference type="SUPFAM" id="SSF69500">
    <property type="entry name" value="DTD-like"/>
    <property type="match status" value="1"/>
</dbReference>
<gene>
    <name evidence="2 3" type="primary">dtd</name>
    <name evidence="3" type="ORF">M9189_00360</name>
</gene>
<dbReference type="EC" id="3.1.1.96" evidence="2"/>
<dbReference type="GO" id="GO:0000049">
    <property type="term" value="F:tRNA binding"/>
    <property type="evidence" value="ECO:0007669"/>
    <property type="project" value="UniProtKB-UniRule"/>
</dbReference>
<comment type="domain">
    <text evidence="2">A Gly-cisPro motif from one monomer fits into the active site of the other monomer to allow specific chiral rejection of L-amino acids.</text>
</comment>
<comment type="function">
    <text evidence="2">An aminoacyl-tRNA editing enzyme that deacylates mischarged D-aminoacyl-tRNAs. Also deacylates mischarged glycyl-tRNA(Ala), protecting cells against glycine mischarging by AlaRS. Acts via tRNA-based rather than protein-based catalysis; rejects L-amino acids rather than detecting D-amino acids in the active site. By recycling D-aminoacyl-tRNA to D-amino acids and free tRNA molecules, this enzyme counteracts the toxicity associated with the formation of D-aminoacyl-tRNA entities in vivo and helps enforce protein L-homochirality.</text>
</comment>
<keyword evidence="2" id="KW-0694">RNA-binding</keyword>
<dbReference type="KEGG" id="alkq:M9189_00360"/>
<evidence type="ECO:0000256" key="1">
    <source>
        <dbReference type="ARBA" id="ARBA00009673"/>
    </source>
</evidence>
<keyword evidence="2" id="KW-0963">Cytoplasm</keyword>
<reference evidence="3" key="2">
    <citation type="submission" date="2022-06" db="EMBL/GenBank/DDBJ databases">
        <title>Xiashengella guii gen. nov. sp. nov., a bacterium isolated form anaerobic digestion tank.</title>
        <authorList>
            <person name="Huang H."/>
        </authorList>
    </citation>
    <scope>NUCLEOTIDE SEQUENCE</scope>
    <source>
        <strain evidence="3">Ai-910</strain>
    </source>
</reference>
<dbReference type="Proteomes" id="UP001056426">
    <property type="component" value="Chromosome"/>
</dbReference>
<dbReference type="EC" id="3.1.1.-" evidence="2"/>
<comment type="subunit">
    <text evidence="2">Homodimer.</text>
</comment>
<comment type="catalytic activity">
    <reaction evidence="2">
        <text>a D-aminoacyl-tRNA + H2O = a tRNA + a D-alpha-amino acid + H(+)</text>
        <dbReference type="Rhea" id="RHEA:13953"/>
        <dbReference type="Rhea" id="RHEA-COMP:10123"/>
        <dbReference type="Rhea" id="RHEA-COMP:10124"/>
        <dbReference type="ChEBI" id="CHEBI:15377"/>
        <dbReference type="ChEBI" id="CHEBI:15378"/>
        <dbReference type="ChEBI" id="CHEBI:59871"/>
        <dbReference type="ChEBI" id="CHEBI:78442"/>
        <dbReference type="ChEBI" id="CHEBI:79333"/>
        <dbReference type="EC" id="3.1.1.96"/>
    </reaction>
</comment>
<dbReference type="GO" id="GO:0051500">
    <property type="term" value="F:D-tyrosyl-tRNA(Tyr) deacylase activity"/>
    <property type="evidence" value="ECO:0007669"/>
    <property type="project" value="TreeGrafter"/>
</dbReference>
<name>A0A9J6ZQ92_9BACT</name>
<comment type="similarity">
    <text evidence="1 2">Belongs to the DTD family.</text>
</comment>
<dbReference type="FunFam" id="3.50.80.10:FF:000001">
    <property type="entry name" value="D-aminoacyl-tRNA deacylase"/>
    <property type="match status" value="1"/>
</dbReference>
<dbReference type="AlphaFoldDB" id="A0A9J6ZQ92"/>
<dbReference type="GO" id="GO:0106026">
    <property type="term" value="F:Gly-tRNA(Ala) deacylase activity"/>
    <property type="evidence" value="ECO:0007669"/>
    <property type="project" value="UniProtKB-UniRule"/>
</dbReference>
<protein>
    <recommendedName>
        <fullName evidence="2">D-aminoacyl-tRNA deacylase</fullName>
        <shortName evidence="2">DTD</shortName>
        <ecNumber evidence="2">3.1.1.96</ecNumber>
    </recommendedName>
    <alternativeName>
        <fullName evidence="2">Gly-tRNA(Ala) deacylase</fullName>
        <ecNumber evidence="2">3.1.1.-</ecNumber>
    </alternativeName>
</protein>
<accession>A0A9J6ZQ92</accession>
<reference evidence="3" key="1">
    <citation type="submission" date="2022-05" db="EMBL/GenBank/DDBJ databases">
        <authorList>
            <person name="Sun X."/>
        </authorList>
    </citation>
    <scope>NUCLEOTIDE SEQUENCE</scope>
    <source>
        <strain evidence="3">Ai-910</strain>
    </source>
</reference>
<comment type="catalytic activity">
    <reaction evidence="2">
        <text>glycyl-tRNA(Ala) + H2O = tRNA(Ala) + glycine + H(+)</text>
        <dbReference type="Rhea" id="RHEA:53744"/>
        <dbReference type="Rhea" id="RHEA-COMP:9657"/>
        <dbReference type="Rhea" id="RHEA-COMP:13640"/>
        <dbReference type="ChEBI" id="CHEBI:15377"/>
        <dbReference type="ChEBI" id="CHEBI:15378"/>
        <dbReference type="ChEBI" id="CHEBI:57305"/>
        <dbReference type="ChEBI" id="CHEBI:78442"/>
        <dbReference type="ChEBI" id="CHEBI:78522"/>
    </reaction>
</comment>
<sequence>MRVVVQRVSRASVSASDEHFHSIGKGLMILVGVTHNDTTEDVEYLASKIVSLRIFDDEKGVMNLSVKDVDGELMVISQFTLHAKVKKGNRPSYIDAAKHELAVPLYEHLIKRLEDLTGKSVARGVFGAYMDIDMVNAGPVTILIDTHDLK</sequence>
<dbReference type="PANTHER" id="PTHR10472:SF5">
    <property type="entry name" value="D-AMINOACYL-TRNA DEACYLASE 1"/>
    <property type="match status" value="1"/>
</dbReference>
<dbReference type="RefSeq" id="WP_250723924.1">
    <property type="nucleotide sequence ID" value="NZ_CP098400.1"/>
</dbReference>
<evidence type="ECO:0000313" key="4">
    <source>
        <dbReference type="Proteomes" id="UP001056426"/>
    </source>
</evidence>
<keyword evidence="2 3" id="KW-0378">Hydrolase</keyword>
<organism evidence="3 4">
    <name type="scientific">Xiashengella succiniciproducens</name>
    <dbReference type="NCBI Taxonomy" id="2949635"/>
    <lineage>
        <taxon>Bacteria</taxon>
        <taxon>Pseudomonadati</taxon>
        <taxon>Bacteroidota</taxon>
        <taxon>Bacteroidia</taxon>
        <taxon>Marinilabiliales</taxon>
        <taxon>Marinilabiliaceae</taxon>
        <taxon>Xiashengella</taxon>
    </lineage>
</organism>
<feature type="short sequence motif" description="Gly-cisPro motif, important for rejection of L-amino acids" evidence="2">
    <location>
        <begin position="138"/>
        <end position="139"/>
    </location>
</feature>
<evidence type="ECO:0000313" key="3">
    <source>
        <dbReference type="EMBL" id="URW79809.1"/>
    </source>
</evidence>
<dbReference type="GO" id="GO:0019478">
    <property type="term" value="P:D-amino acid catabolic process"/>
    <property type="evidence" value="ECO:0007669"/>
    <property type="project" value="UniProtKB-UniRule"/>
</dbReference>
<proteinExistence type="inferred from homology"/>
<keyword evidence="2" id="KW-0820">tRNA-binding</keyword>
<keyword evidence="4" id="KW-1185">Reference proteome</keyword>
<dbReference type="InterPro" id="IPR023509">
    <property type="entry name" value="DTD-like_sf"/>
</dbReference>
<dbReference type="GO" id="GO:0005737">
    <property type="term" value="C:cytoplasm"/>
    <property type="evidence" value="ECO:0007669"/>
    <property type="project" value="UniProtKB-SubCell"/>
</dbReference>
<dbReference type="NCBIfam" id="TIGR00256">
    <property type="entry name" value="D-aminoacyl-tRNA deacylase"/>
    <property type="match status" value="1"/>
</dbReference>
<dbReference type="PANTHER" id="PTHR10472">
    <property type="entry name" value="D-TYROSYL-TRNA TYR DEACYLASE"/>
    <property type="match status" value="1"/>
</dbReference>
<dbReference type="HAMAP" id="MF_00518">
    <property type="entry name" value="Deacylase_Dtd"/>
    <property type="match status" value="1"/>
</dbReference>
<dbReference type="Pfam" id="PF02580">
    <property type="entry name" value="Tyr_Deacylase"/>
    <property type="match status" value="1"/>
</dbReference>
<evidence type="ECO:0000256" key="2">
    <source>
        <dbReference type="HAMAP-Rule" id="MF_00518"/>
    </source>
</evidence>